<dbReference type="Pfam" id="PF00561">
    <property type="entry name" value="Abhydrolase_1"/>
    <property type="match status" value="1"/>
</dbReference>
<dbReference type="InterPro" id="IPR000073">
    <property type="entry name" value="AB_hydrolase_1"/>
</dbReference>
<name>A0ABX7SW49_9FLAO</name>
<proteinExistence type="predicted"/>
<dbReference type="PANTHER" id="PTHR46118">
    <property type="entry name" value="PROTEIN ABHD11"/>
    <property type="match status" value="1"/>
</dbReference>
<dbReference type="PRINTS" id="PR00111">
    <property type="entry name" value="ABHYDROLASE"/>
</dbReference>
<reference evidence="3 4" key="1">
    <citation type="submission" date="2021-03" db="EMBL/GenBank/DDBJ databases">
        <title>Complete genome of Polaribacter_sp.G4M1.</title>
        <authorList>
            <person name="Jeong S.W."/>
            <person name="Bae J.W."/>
        </authorList>
    </citation>
    <scope>NUCLEOTIDE SEQUENCE [LARGE SCALE GENOMIC DNA]</scope>
    <source>
        <strain evidence="3 4">G4M1</strain>
    </source>
</reference>
<dbReference type="GO" id="GO:0016787">
    <property type="term" value="F:hydrolase activity"/>
    <property type="evidence" value="ECO:0007669"/>
    <property type="project" value="UniProtKB-KW"/>
</dbReference>
<dbReference type="Gene3D" id="3.40.50.1820">
    <property type="entry name" value="alpha/beta hydrolase"/>
    <property type="match status" value="1"/>
</dbReference>
<keyword evidence="1 3" id="KW-0378">Hydrolase</keyword>
<gene>
    <name evidence="3" type="ORF">JL193_13250</name>
</gene>
<organism evidence="3 4">
    <name type="scientific">Polaribacter batillariae</name>
    <dbReference type="NCBI Taxonomy" id="2808900"/>
    <lineage>
        <taxon>Bacteria</taxon>
        <taxon>Pseudomonadati</taxon>
        <taxon>Bacteroidota</taxon>
        <taxon>Flavobacteriia</taxon>
        <taxon>Flavobacteriales</taxon>
        <taxon>Flavobacteriaceae</taxon>
    </lineage>
</organism>
<dbReference type="SUPFAM" id="SSF53474">
    <property type="entry name" value="alpha/beta-Hydrolases"/>
    <property type="match status" value="1"/>
</dbReference>
<accession>A0ABX7SW49</accession>
<evidence type="ECO:0000256" key="1">
    <source>
        <dbReference type="ARBA" id="ARBA00022801"/>
    </source>
</evidence>
<dbReference type="RefSeq" id="WP_207971253.1">
    <property type="nucleotide sequence ID" value="NZ_CP071795.1"/>
</dbReference>
<dbReference type="Proteomes" id="UP000663935">
    <property type="component" value="Chromosome"/>
</dbReference>
<dbReference type="PANTHER" id="PTHR46118:SF4">
    <property type="entry name" value="PROTEIN ABHD11"/>
    <property type="match status" value="1"/>
</dbReference>
<protein>
    <submittedName>
        <fullName evidence="3">Alpha/beta fold hydrolase</fullName>
    </submittedName>
</protein>
<dbReference type="InterPro" id="IPR029058">
    <property type="entry name" value="AB_hydrolase_fold"/>
</dbReference>
<evidence type="ECO:0000313" key="4">
    <source>
        <dbReference type="Proteomes" id="UP000663935"/>
    </source>
</evidence>
<keyword evidence="4" id="KW-1185">Reference proteome</keyword>
<evidence type="ECO:0000259" key="2">
    <source>
        <dbReference type="Pfam" id="PF00561"/>
    </source>
</evidence>
<evidence type="ECO:0000313" key="3">
    <source>
        <dbReference type="EMBL" id="QTD37078.1"/>
    </source>
</evidence>
<feature type="domain" description="AB hydrolase-1" evidence="2">
    <location>
        <begin position="16"/>
        <end position="116"/>
    </location>
</feature>
<dbReference type="EMBL" id="CP071795">
    <property type="protein sequence ID" value="QTD37078.1"/>
    <property type="molecule type" value="Genomic_DNA"/>
</dbReference>
<sequence length="258" mass="29663">MKNNSILHSTIKGEGKPLLILHGYFGMSDNWKTLGNQFSEDFQVHLVDQRNHGRSFHKDEFNYEVLVEDLHNYIQHYQLENVFLIGHSMGGKTAMLFAVTYPNLVNKLVVVDISPRMYEPHHNAILAGLNSVDFSVENSRKLVDEKLSKRIPDVGVRQFLMKNIYWKEKGQLAYRFNLPSLTENNPEVGEALPPFTVFEKETLFLKGEKSDYITGKEAPIIEAHFPNSKIVEIKNAGHWAHAENPKQFYSEVCKFLIS</sequence>